<dbReference type="OMA" id="VIMYIAG"/>
<accession>A0A4T0PNE2</accession>
<feature type="domain" description="Alpha/beta hydrolase fold-3" evidence="2">
    <location>
        <begin position="162"/>
        <end position="377"/>
    </location>
</feature>
<reference evidence="5 6" key="1">
    <citation type="submission" date="2019-03" db="EMBL/GenBank/DDBJ databases">
        <title>Sequencing 25 genomes of Wallemia mellicola.</title>
        <authorList>
            <person name="Gostincar C."/>
        </authorList>
    </citation>
    <scope>NUCLEOTIDE SEQUENCE [LARGE SCALE GENOMIC DNA]</scope>
    <source>
        <strain evidence="4 6">EXF-757</strain>
        <strain evidence="3 5">EXF-8738</strain>
    </source>
</reference>
<evidence type="ECO:0000313" key="4">
    <source>
        <dbReference type="EMBL" id="TIC64229.1"/>
    </source>
</evidence>
<protein>
    <submittedName>
        <fullName evidence="3">Alpha/beta-hydrolase</fullName>
    </submittedName>
</protein>
<evidence type="ECO:0000256" key="1">
    <source>
        <dbReference type="ARBA" id="ARBA00022801"/>
    </source>
</evidence>
<dbReference type="GO" id="GO:0016787">
    <property type="term" value="F:hydrolase activity"/>
    <property type="evidence" value="ECO:0007669"/>
    <property type="project" value="UniProtKB-KW"/>
</dbReference>
<evidence type="ECO:0000313" key="6">
    <source>
        <dbReference type="Proteomes" id="UP000310708"/>
    </source>
</evidence>
<gene>
    <name evidence="4" type="ORF">E3Q01_02889</name>
    <name evidence="3" type="ORF">E3Q10_02806</name>
</gene>
<dbReference type="PANTHER" id="PTHR48081">
    <property type="entry name" value="AB HYDROLASE SUPERFAMILY PROTEIN C4A8.06C"/>
    <property type="match status" value="1"/>
</dbReference>
<dbReference type="AlphaFoldDB" id="A0A4T0PNE2"/>
<dbReference type="PANTHER" id="PTHR48081:SF8">
    <property type="entry name" value="ALPHA_BETA HYDROLASE FOLD-3 DOMAIN-CONTAINING PROTEIN-RELATED"/>
    <property type="match status" value="1"/>
</dbReference>
<evidence type="ECO:0000313" key="5">
    <source>
        <dbReference type="Proteomes" id="UP000305647"/>
    </source>
</evidence>
<dbReference type="InterPro" id="IPR029058">
    <property type="entry name" value="AB_hydrolase_fold"/>
</dbReference>
<dbReference type="SUPFAM" id="SSF53474">
    <property type="entry name" value="alpha/beta-Hydrolases"/>
    <property type="match status" value="1"/>
</dbReference>
<name>A0A4T0PNE2_9BASI</name>
<dbReference type="Gene3D" id="3.40.50.1820">
    <property type="entry name" value="alpha/beta hydrolase"/>
    <property type="match status" value="1"/>
</dbReference>
<sequence>MTSVISNIPKSLFIQSTVTPVGKLNYRLKHLITVIRFYLYVAPLTVVNTIKNASKRPQPATKWSLLRLVGTALARQYASSTFKWSLQPPASNPVRRRVIDTFLGDDLKSHCTEIKKVDDKYYTGECERARRFVQPASSVPSFWIYPKDKPFHLDDIHDEKVLLFLHGGGYISENPLSLPSGAYAVRETGYKCLAVHYRLSDGINAHPAPLQDCTTAYIYLTHKLGVKPSNIAIMGDSAGANAANALLFHLLDLKERQVDVDLPSFVSLVSPWGDMTSTFPSITTNRECDVLPPFSSQSELVRSHLKYAPESISNKYNSPALQESSTFKPWKENNLKVHIQIGEAEILRDEGLAFALKLIEAGVDVEFSMIEGEVHDAVNIDQKAEIAKSDFLRGLSGFNS</sequence>
<dbReference type="Proteomes" id="UP000310708">
    <property type="component" value="Unassembled WGS sequence"/>
</dbReference>
<comment type="caution">
    <text evidence="3">The sequence shown here is derived from an EMBL/GenBank/DDBJ whole genome shotgun (WGS) entry which is preliminary data.</text>
</comment>
<evidence type="ECO:0000313" key="3">
    <source>
        <dbReference type="EMBL" id="TIC29082.1"/>
    </source>
</evidence>
<dbReference type="Proteomes" id="UP000305647">
    <property type="component" value="Unassembled WGS sequence"/>
</dbReference>
<evidence type="ECO:0000259" key="2">
    <source>
        <dbReference type="Pfam" id="PF07859"/>
    </source>
</evidence>
<dbReference type="InterPro" id="IPR050300">
    <property type="entry name" value="GDXG_lipolytic_enzyme"/>
</dbReference>
<dbReference type="Pfam" id="PF07859">
    <property type="entry name" value="Abhydrolase_3"/>
    <property type="match status" value="1"/>
</dbReference>
<organism evidence="3 5">
    <name type="scientific">Wallemia mellicola</name>
    <dbReference type="NCBI Taxonomy" id="1708541"/>
    <lineage>
        <taxon>Eukaryota</taxon>
        <taxon>Fungi</taxon>
        <taxon>Dikarya</taxon>
        <taxon>Basidiomycota</taxon>
        <taxon>Wallemiomycotina</taxon>
        <taxon>Wallemiomycetes</taxon>
        <taxon>Wallemiales</taxon>
        <taxon>Wallemiaceae</taxon>
        <taxon>Wallemia</taxon>
    </lineage>
</organism>
<dbReference type="EMBL" id="SPRX01000036">
    <property type="protein sequence ID" value="TIC64229.1"/>
    <property type="molecule type" value="Genomic_DNA"/>
</dbReference>
<dbReference type="InterPro" id="IPR013094">
    <property type="entry name" value="AB_hydrolase_3"/>
</dbReference>
<dbReference type="EMBL" id="SPRO01000031">
    <property type="protein sequence ID" value="TIC29082.1"/>
    <property type="molecule type" value="Genomic_DNA"/>
</dbReference>
<keyword evidence="1 3" id="KW-0378">Hydrolase</keyword>
<proteinExistence type="predicted"/>